<dbReference type="EMBL" id="JAGKQH010000011">
    <property type="protein sequence ID" value="KAG6589038.1"/>
    <property type="molecule type" value="Genomic_DNA"/>
</dbReference>
<dbReference type="GO" id="GO:0048364">
    <property type="term" value="P:root development"/>
    <property type="evidence" value="ECO:0007669"/>
    <property type="project" value="InterPro"/>
</dbReference>
<dbReference type="AlphaFoldDB" id="A0AAV6MZ30"/>
<gene>
    <name evidence="2" type="ORF">SDJN03_17603</name>
</gene>
<proteinExistence type="predicted"/>
<feature type="non-terminal residue" evidence="2">
    <location>
        <position position="1"/>
    </location>
</feature>
<protein>
    <submittedName>
        <fullName evidence="2">Uncharacterized protein</fullName>
    </submittedName>
</protein>
<evidence type="ECO:0000313" key="3">
    <source>
        <dbReference type="Proteomes" id="UP000685013"/>
    </source>
</evidence>
<keyword evidence="1" id="KW-0175">Coiled coil</keyword>
<feature type="coiled-coil region" evidence="1">
    <location>
        <begin position="400"/>
        <end position="427"/>
    </location>
</feature>
<evidence type="ECO:0000256" key="1">
    <source>
        <dbReference type="SAM" id="Coils"/>
    </source>
</evidence>
<organism evidence="2 3">
    <name type="scientific">Cucurbita argyrosperma subsp. sororia</name>
    <dbReference type="NCBI Taxonomy" id="37648"/>
    <lineage>
        <taxon>Eukaryota</taxon>
        <taxon>Viridiplantae</taxon>
        <taxon>Streptophyta</taxon>
        <taxon>Embryophyta</taxon>
        <taxon>Tracheophyta</taxon>
        <taxon>Spermatophyta</taxon>
        <taxon>Magnoliopsida</taxon>
        <taxon>eudicotyledons</taxon>
        <taxon>Gunneridae</taxon>
        <taxon>Pentapetalae</taxon>
        <taxon>rosids</taxon>
        <taxon>fabids</taxon>
        <taxon>Cucurbitales</taxon>
        <taxon>Cucurbitaceae</taxon>
        <taxon>Cucurbiteae</taxon>
        <taxon>Cucurbita</taxon>
    </lineage>
</organism>
<dbReference type="Pfam" id="PF03087">
    <property type="entry name" value="BPS1"/>
    <property type="match status" value="1"/>
</dbReference>
<comment type="caution">
    <text evidence="2">The sequence shown here is derived from an EMBL/GenBank/DDBJ whole genome shotgun (WGS) entry which is preliminary data.</text>
</comment>
<dbReference type="GO" id="GO:0048367">
    <property type="term" value="P:shoot system development"/>
    <property type="evidence" value="ECO:0007669"/>
    <property type="project" value="InterPro"/>
</dbReference>
<reference evidence="2 3" key="1">
    <citation type="journal article" date="2021" name="Hortic Res">
        <title>The domestication of Cucurbita argyrosperma as revealed by the genome of its wild relative.</title>
        <authorList>
            <person name="Barrera-Redondo J."/>
            <person name="Sanchez-de la Vega G."/>
            <person name="Aguirre-Liguori J.A."/>
            <person name="Castellanos-Morales G."/>
            <person name="Gutierrez-Guerrero Y.T."/>
            <person name="Aguirre-Dugua X."/>
            <person name="Aguirre-Planter E."/>
            <person name="Tenaillon M.I."/>
            <person name="Lira-Saade R."/>
            <person name="Eguiarte L.E."/>
        </authorList>
    </citation>
    <scope>NUCLEOTIDE SEQUENCE [LARGE SCALE GENOMIC DNA]</scope>
    <source>
        <strain evidence="2">JBR-2021</strain>
    </source>
</reference>
<dbReference type="Proteomes" id="UP000685013">
    <property type="component" value="Chromosome 11"/>
</dbReference>
<dbReference type="PANTHER" id="PTHR33070">
    <property type="entry name" value="OS06G0725500 PROTEIN"/>
    <property type="match status" value="1"/>
</dbReference>
<keyword evidence="3" id="KW-1185">Reference proteome</keyword>
<name>A0AAV6MZ30_9ROSI</name>
<sequence length="434" mass="49252">MNSRNSHQIINKVNEQLSKFKDSQATSSLLCHRLGALQVLYDYVDKLLLLPHSQQALAQGSDKEVLDDLLEGSLELLDLCDTAKNGLLQTMECTRELESILRRRRGDVCSSSSLQKSRKLIKKTIHKALKGMEGKHFYKDHGSSTIVNLIKEVEAMTYHSIEFLLFFIAGTKLISKWSCWASFSKLVQPKRVACISEETSISVIERLDLILSSITNHQTEVEDMQNLVRECGASIKEVEEELEGSLRVLDLCDMAKDGLLQTKECVRELESVLRRRRGESVIANELRKCSSSRKLIKKTIHKALKGIKRKCSKQCEENSATVSLLNEVEAVTYSTFESVLFFIAGQKLISKLSPWSLVSKLVQPKRVACKDEDEVDMLDAILYAIASHTTDKSFNLHDSLRKFESCIQELEDDLESLQRHLIRNRVSLLNILNH</sequence>
<evidence type="ECO:0000313" key="2">
    <source>
        <dbReference type="EMBL" id="KAG6589038.1"/>
    </source>
</evidence>
<dbReference type="InterPro" id="IPR004320">
    <property type="entry name" value="BPS1_pln"/>
</dbReference>
<dbReference type="PANTHER" id="PTHR33070:SF129">
    <property type="entry name" value="DUF241 DOMAIN PROTEIN"/>
    <property type="match status" value="1"/>
</dbReference>
<accession>A0AAV6MZ30</accession>